<dbReference type="AlphaFoldDB" id="A0A915CRZ7"/>
<feature type="compositionally biased region" description="Low complexity" evidence="1">
    <location>
        <begin position="353"/>
        <end position="362"/>
    </location>
</feature>
<feature type="region of interest" description="Disordered" evidence="1">
    <location>
        <begin position="1"/>
        <end position="37"/>
    </location>
</feature>
<feature type="region of interest" description="Disordered" evidence="1">
    <location>
        <begin position="232"/>
        <end position="276"/>
    </location>
</feature>
<proteinExistence type="predicted"/>
<keyword evidence="2" id="KW-1185">Reference proteome</keyword>
<dbReference type="WBParaSite" id="jg11510">
    <property type="protein sequence ID" value="jg11510"/>
    <property type="gene ID" value="jg11510"/>
</dbReference>
<reference evidence="3" key="1">
    <citation type="submission" date="2022-11" db="UniProtKB">
        <authorList>
            <consortium name="WormBaseParasite"/>
        </authorList>
    </citation>
    <scope>IDENTIFICATION</scope>
</reference>
<accession>A0A915CRZ7</accession>
<feature type="region of interest" description="Disordered" evidence="1">
    <location>
        <begin position="76"/>
        <end position="108"/>
    </location>
</feature>
<feature type="region of interest" description="Disordered" evidence="1">
    <location>
        <begin position="347"/>
        <end position="369"/>
    </location>
</feature>
<name>A0A915CRZ7_9BILA</name>
<evidence type="ECO:0000313" key="2">
    <source>
        <dbReference type="Proteomes" id="UP000887574"/>
    </source>
</evidence>
<protein>
    <submittedName>
        <fullName evidence="3">Uncharacterized protein</fullName>
    </submittedName>
</protein>
<dbReference type="Proteomes" id="UP000887574">
    <property type="component" value="Unplaced"/>
</dbReference>
<organism evidence="2 3">
    <name type="scientific">Ditylenchus dipsaci</name>
    <dbReference type="NCBI Taxonomy" id="166011"/>
    <lineage>
        <taxon>Eukaryota</taxon>
        <taxon>Metazoa</taxon>
        <taxon>Ecdysozoa</taxon>
        <taxon>Nematoda</taxon>
        <taxon>Chromadorea</taxon>
        <taxon>Rhabditida</taxon>
        <taxon>Tylenchina</taxon>
        <taxon>Tylenchomorpha</taxon>
        <taxon>Sphaerularioidea</taxon>
        <taxon>Anguinidae</taxon>
        <taxon>Anguininae</taxon>
        <taxon>Ditylenchus</taxon>
    </lineage>
</organism>
<evidence type="ECO:0000256" key="1">
    <source>
        <dbReference type="SAM" id="MobiDB-lite"/>
    </source>
</evidence>
<sequence>MDNGHPFGGPRFRSIYNPTVRNAAGFPPPPTLEPLPNVDGEEIAAAAQAPDINHPTSSNLERYMPLLARKLGLTNRTAHSSAPDPATQMPIDWQEEEEEEEPESQTQSLIVPAEQIEDKEAEEPACVSAKCRTWITITIPEEGPIYPSLPKNKPEAPLPPINPLPQYPPKLYHPKRSTTLSPRLTTRNIPPDFVFSTSWILPLNKPPPGGNWVKPYTLKPRPKVPGITVTTGPVLVSGSGHKKNKPWTHSSSSGSSVKARPKSHTKNRPAPTPETSIEEAAIWASTELIDAIKLALDRFRASLNRDGTSNHSNDMSEVGAQLQTTWNQLRKGAWLERALAELAMSDATNKHISSPSSSSTPPEAAEKRNSAMLEEARYLPTNDYIFNHGFQPAQPAIQEEHLQHFFEIQQ</sequence>
<feature type="compositionally biased region" description="Polar residues" evidence="1">
    <location>
        <begin position="247"/>
        <end position="256"/>
    </location>
</feature>
<evidence type="ECO:0000313" key="3">
    <source>
        <dbReference type="WBParaSite" id="jg11510"/>
    </source>
</evidence>
<feature type="compositionally biased region" description="Acidic residues" evidence="1">
    <location>
        <begin position="93"/>
        <end position="103"/>
    </location>
</feature>